<sequence length="104" mass="11683">MTAHGTNRGGGGAEYSHGRSPAAADRVTLATVLETMHTISVNSKTGLVRLHRIIKRLRSRKPGWNQWSINADLSKDQSIIRFAFVKIVKKNDDIREMQRNNTLD</sequence>
<evidence type="ECO:0000313" key="3">
    <source>
        <dbReference type="WBParaSite" id="nRc.2.0.1.t24349-RA"/>
    </source>
</evidence>
<proteinExistence type="predicted"/>
<organism evidence="2 3">
    <name type="scientific">Romanomermis culicivorax</name>
    <name type="common">Nematode worm</name>
    <dbReference type="NCBI Taxonomy" id="13658"/>
    <lineage>
        <taxon>Eukaryota</taxon>
        <taxon>Metazoa</taxon>
        <taxon>Ecdysozoa</taxon>
        <taxon>Nematoda</taxon>
        <taxon>Enoplea</taxon>
        <taxon>Dorylaimia</taxon>
        <taxon>Mermithida</taxon>
        <taxon>Mermithoidea</taxon>
        <taxon>Mermithidae</taxon>
        <taxon>Romanomermis</taxon>
    </lineage>
</organism>
<feature type="region of interest" description="Disordered" evidence="1">
    <location>
        <begin position="1"/>
        <end position="22"/>
    </location>
</feature>
<dbReference type="AlphaFoldDB" id="A0A915JCZ3"/>
<protein>
    <submittedName>
        <fullName evidence="3">Uncharacterized protein</fullName>
    </submittedName>
</protein>
<name>A0A915JCZ3_ROMCU</name>
<evidence type="ECO:0000256" key="1">
    <source>
        <dbReference type="SAM" id="MobiDB-lite"/>
    </source>
</evidence>
<evidence type="ECO:0000313" key="2">
    <source>
        <dbReference type="Proteomes" id="UP000887565"/>
    </source>
</evidence>
<reference evidence="3" key="1">
    <citation type="submission" date="2022-11" db="UniProtKB">
        <authorList>
            <consortium name="WormBaseParasite"/>
        </authorList>
    </citation>
    <scope>IDENTIFICATION</scope>
</reference>
<accession>A0A915JCZ3</accession>
<keyword evidence="2" id="KW-1185">Reference proteome</keyword>
<dbReference type="Proteomes" id="UP000887565">
    <property type="component" value="Unplaced"/>
</dbReference>
<dbReference type="WBParaSite" id="nRc.2.0.1.t24349-RA">
    <property type="protein sequence ID" value="nRc.2.0.1.t24349-RA"/>
    <property type="gene ID" value="nRc.2.0.1.g24349"/>
</dbReference>